<accession>A0AAD6Z716</accession>
<dbReference type="InterPro" id="IPR002889">
    <property type="entry name" value="WSC_carb-bd"/>
</dbReference>
<organism evidence="2 3">
    <name type="scientific">Mycena albidolilacea</name>
    <dbReference type="NCBI Taxonomy" id="1033008"/>
    <lineage>
        <taxon>Eukaryota</taxon>
        <taxon>Fungi</taxon>
        <taxon>Dikarya</taxon>
        <taxon>Basidiomycota</taxon>
        <taxon>Agaricomycotina</taxon>
        <taxon>Agaricomycetes</taxon>
        <taxon>Agaricomycetidae</taxon>
        <taxon>Agaricales</taxon>
        <taxon>Marasmiineae</taxon>
        <taxon>Mycenaceae</taxon>
        <taxon>Mycena</taxon>
    </lineage>
</organism>
<name>A0AAD6Z716_9AGAR</name>
<dbReference type="PROSITE" id="PS51212">
    <property type="entry name" value="WSC"/>
    <property type="match status" value="1"/>
</dbReference>
<keyword evidence="3" id="KW-1185">Reference proteome</keyword>
<dbReference type="EMBL" id="JARIHO010000082">
    <property type="protein sequence ID" value="KAJ7309323.1"/>
    <property type="molecule type" value="Genomic_DNA"/>
</dbReference>
<protein>
    <recommendedName>
        <fullName evidence="1">WSC domain-containing protein</fullName>
    </recommendedName>
</protein>
<gene>
    <name evidence="2" type="ORF">DFH08DRAFT_486162</name>
</gene>
<dbReference type="Pfam" id="PF01822">
    <property type="entry name" value="WSC"/>
    <property type="match status" value="1"/>
</dbReference>
<evidence type="ECO:0000259" key="1">
    <source>
        <dbReference type="PROSITE" id="PS51212"/>
    </source>
</evidence>
<reference evidence="2" key="1">
    <citation type="submission" date="2023-03" db="EMBL/GenBank/DDBJ databases">
        <title>Massive genome expansion in bonnet fungi (Mycena s.s.) driven by repeated elements and novel gene families across ecological guilds.</title>
        <authorList>
            <consortium name="Lawrence Berkeley National Laboratory"/>
            <person name="Harder C.B."/>
            <person name="Miyauchi S."/>
            <person name="Viragh M."/>
            <person name="Kuo A."/>
            <person name="Thoen E."/>
            <person name="Andreopoulos B."/>
            <person name="Lu D."/>
            <person name="Skrede I."/>
            <person name="Drula E."/>
            <person name="Henrissat B."/>
            <person name="Morin E."/>
            <person name="Kohler A."/>
            <person name="Barry K."/>
            <person name="LaButti K."/>
            <person name="Morin E."/>
            <person name="Salamov A."/>
            <person name="Lipzen A."/>
            <person name="Mereny Z."/>
            <person name="Hegedus B."/>
            <person name="Baldrian P."/>
            <person name="Stursova M."/>
            <person name="Weitz H."/>
            <person name="Taylor A."/>
            <person name="Grigoriev I.V."/>
            <person name="Nagy L.G."/>
            <person name="Martin F."/>
            <person name="Kauserud H."/>
        </authorList>
    </citation>
    <scope>NUCLEOTIDE SEQUENCE</scope>
    <source>
        <strain evidence="2">CBHHK002</strain>
    </source>
</reference>
<comment type="caution">
    <text evidence="2">The sequence shown here is derived from an EMBL/GenBank/DDBJ whole genome shotgun (WGS) entry which is preliminary data.</text>
</comment>
<evidence type="ECO:0000313" key="2">
    <source>
        <dbReference type="EMBL" id="KAJ7309323.1"/>
    </source>
</evidence>
<dbReference type="AlphaFoldDB" id="A0AAD6Z716"/>
<feature type="domain" description="WSC" evidence="1">
    <location>
        <begin position="1"/>
        <end position="68"/>
    </location>
</feature>
<dbReference type="Proteomes" id="UP001218218">
    <property type="component" value="Unassembled WGS sequence"/>
</dbReference>
<evidence type="ECO:0000313" key="3">
    <source>
        <dbReference type="Proteomes" id="UP001218218"/>
    </source>
</evidence>
<dbReference type="SMART" id="SM00321">
    <property type="entry name" value="WSC"/>
    <property type="match status" value="1"/>
</dbReference>
<sequence>MTAEACTSACKTAGFALAGLEFGGECWCDSFLHGTLQFEDSQCAQMACSGNSAQTCGGPDRLQVFGHLRSTPGHERLCPYRRGICSAVVVTKSTPATQTRLNLIDVTIGAGVESTHAFVLTADTCPSCEVKTDVELGEFEVVSSLYPDAESVIFFNATTGESPVDRQDFTFREDSIFCEQISPATGRIGPLVAAANGRSDLWALCLNSTAGFRSDLVYSPVANHPHYNLSSCQPVWFTMVWLDPVH</sequence>
<proteinExistence type="predicted"/>